<accession>A0A1I0Q4M0</accession>
<dbReference type="Proteomes" id="UP000198518">
    <property type="component" value="Unassembled WGS sequence"/>
</dbReference>
<gene>
    <name evidence="2" type="ORF">SAMN04487945_2240</name>
</gene>
<dbReference type="EMBL" id="FOJA01000001">
    <property type="protein sequence ID" value="SEW21507.1"/>
    <property type="molecule type" value="Genomic_DNA"/>
</dbReference>
<keyword evidence="1" id="KW-0472">Membrane</keyword>
<protein>
    <submittedName>
        <fullName evidence="2">Uncharacterized protein</fullName>
    </submittedName>
</protein>
<proteinExistence type="predicted"/>
<reference evidence="2 3" key="1">
    <citation type="submission" date="2016-10" db="EMBL/GenBank/DDBJ databases">
        <authorList>
            <person name="de Groot N.N."/>
        </authorList>
    </citation>
    <scope>NUCLEOTIDE SEQUENCE [LARGE SCALE GENOMIC DNA]</scope>
    <source>
        <strain evidence="2 3">CGMCC 1.5337</strain>
    </source>
</reference>
<keyword evidence="1" id="KW-0812">Transmembrane</keyword>
<evidence type="ECO:0000313" key="2">
    <source>
        <dbReference type="EMBL" id="SEW21507.1"/>
    </source>
</evidence>
<evidence type="ECO:0000256" key="1">
    <source>
        <dbReference type="SAM" id="Phobius"/>
    </source>
</evidence>
<dbReference type="RefSeq" id="WP_089669463.1">
    <property type="nucleotide sequence ID" value="NZ_FOJA01000001.1"/>
</dbReference>
<evidence type="ECO:0000313" key="3">
    <source>
        <dbReference type="Proteomes" id="UP000198518"/>
    </source>
</evidence>
<organism evidence="2 3">
    <name type="scientific">Halobacterium jilantaiense</name>
    <dbReference type="NCBI Taxonomy" id="355548"/>
    <lineage>
        <taxon>Archaea</taxon>
        <taxon>Methanobacteriati</taxon>
        <taxon>Methanobacteriota</taxon>
        <taxon>Stenosarchaea group</taxon>
        <taxon>Halobacteria</taxon>
        <taxon>Halobacteriales</taxon>
        <taxon>Halobacteriaceae</taxon>
        <taxon>Halobacterium</taxon>
    </lineage>
</organism>
<keyword evidence="1" id="KW-1133">Transmembrane helix</keyword>
<feature type="transmembrane region" description="Helical" evidence="1">
    <location>
        <begin position="85"/>
        <end position="105"/>
    </location>
</feature>
<sequence length="117" mass="11936">MSRVRRRAAAVLSGLAAAAAAVLLDTPPTAAVAIPALYAGAGYYVAAHPDVVWGRERSRPDWTAGALGGGLTFGLLGLANADAPPWLLLFGFGFVVFGFATGVAYGRESRETGDATA</sequence>
<name>A0A1I0Q4M0_9EURY</name>
<keyword evidence="3" id="KW-1185">Reference proteome</keyword>
<dbReference type="AlphaFoldDB" id="A0A1I0Q4M0"/>